<feature type="domain" description="T-SNARE coiled-coil homology" evidence="7">
    <location>
        <begin position="469"/>
        <end position="531"/>
    </location>
</feature>
<keyword evidence="3 5" id="KW-0807">Transducer</keyword>
<keyword evidence="10" id="KW-1185">Reference proteome</keyword>
<dbReference type="InterPro" id="IPR004089">
    <property type="entry name" value="MCPsignal_dom"/>
</dbReference>
<dbReference type="Pfam" id="PF00672">
    <property type="entry name" value="HAMP"/>
    <property type="match status" value="1"/>
</dbReference>
<comment type="subcellular location">
    <subcellularLocation>
        <location evidence="1">Cell inner membrane</location>
        <topology evidence="1">Multi-pass membrane protein</topology>
    </subcellularLocation>
</comment>
<keyword evidence="2" id="KW-0997">Cell inner membrane</keyword>
<dbReference type="PANTHER" id="PTHR32089:SF112">
    <property type="entry name" value="LYSOZYME-LIKE PROTEIN-RELATED"/>
    <property type="match status" value="1"/>
</dbReference>
<dbReference type="PANTHER" id="PTHR32089">
    <property type="entry name" value="METHYL-ACCEPTING CHEMOTAXIS PROTEIN MCPB"/>
    <property type="match status" value="1"/>
</dbReference>
<evidence type="ECO:0000256" key="1">
    <source>
        <dbReference type="ARBA" id="ARBA00004429"/>
    </source>
</evidence>
<evidence type="ECO:0000259" key="8">
    <source>
        <dbReference type="PROSITE" id="PS50885"/>
    </source>
</evidence>
<dbReference type="SMART" id="SM00304">
    <property type="entry name" value="HAMP"/>
    <property type="match status" value="1"/>
</dbReference>
<dbReference type="Proteomes" id="UP000680714">
    <property type="component" value="Unassembled WGS sequence"/>
</dbReference>
<dbReference type="PROSITE" id="PS50192">
    <property type="entry name" value="T_SNARE"/>
    <property type="match status" value="1"/>
</dbReference>
<protein>
    <submittedName>
        <fullName evidence="9">HAMP domain-containing protein</fullName>
    </submittedName>
</protein>
<dbReference type="PROSITE" id="PS50885">
    <property type="entry name" value="HAMP"/>
    <property type="match status" value="1"/>
</dbReference>
<evidence type="ECO:0000256" key="3">
    <source>
        <dbReference type="ARBA" id="ARBA00023224"/>
    </source>
</evidence>
<dbReference type="Gene3D" id="1.10.287.950">
    <property type="entry name" value="Methyl-accepting chemotaxis protein"/>
    <property type="match status" value="1"/>
</dbReference>
<name>A0ABS5IDN9_9PROT</name>
<dbReference type="SUPFAM" id="SSF58104">
    <property type="entry name" value="Methyl-accepting chemotaxis protein (MCP) signaling domain"/>
    <property type="match status" value="1"/>
</dbReference>
<dbReference type="Gene3D" id="6.10.340.10">
    <property type="match status" value="1"/>
</dbReference>
<comment type="similarity">
    <text evidence="4">Belongs to the methyl-accepting chemotaxis (MCP) protein family.</text>
</comment>
<evidence type="ECO:0000256" key="4">
    <source>
        <dbReference type="ARBA" id="ARBA00029447"/>
    </source>
</evidence>
<proteinExistence type="inferred from homology"/>
<evidence type="ECO:0000313" key="10">
    <source>
        <dbReference type="Proteomes" id="UP000680714"/>
    </source>
</evidence>
<dbReference type="Pfam" id="PF00015">
    <property type="entry name" value="MCPsignal"/>
    <property type="match status" value="1"/>
</dbReference>
<sequence>MSMRRKFFLAFAVILIASLAGMAINGWMALKLFRLNHQMEATTSSVTEQYLPLIELIKDIEIDLLRIQGTLTDIAATRDADRLQEGLAIADEAIANFRYHHSSSLEITNSLGMEDAVRTLDGIALAFEPFIESGRAMATAYAQQGEAAGRPLKADFDDAALGLRALTESLVELSQVGIAQSATTLVIDRTDLEDAVRRQALIQGASASLSLVLVIVVLVLIDRQMIAPVARMTETTARMADGDLSVSVPGTNRGDEIGKLAHAVEIFRGNALKVRQSAALQDAEHRRNRRKLQSEILALTNAIDEEVSGAIGVVMTEADGMIEASAAMDSTVIQVRDQSHAAAGAAETATGNVDAVAAAAEELSTSVAEISRQVSQSTRIAGEAEQEADRVSTIVVGLTREAAGIGEVVSLINDIASQTNLLALNATIEAARAGDAGKGFAVVANEVKSLANQTSRATEQIGSQVTAIQRATNDAVQVLRAIVATIGEISGISSSIATAVDQQNSATQEIARSAHNAAEGTQQAASNIGEVATATEETGARSQEVRLSATAMRERLGAMKAAIDHIVQAGTDDNRTTNQRHTINIAATIVLNDERRPCLLQDVALIGTGILDRPFAAPRGTEFQCELPPPLGMWNGSLVAVTDQNTHVRFDLDEQQSAQLEDFIAGRQKTVGA</sequence>
<evidence type="ECO:0000256" key="5">
    <source>
        <dbReference type="PROSITE-ProRule" id="PRU00284"/>
    </source>
</evidence>
<evidence type="ECO:0000313" key="9">
    <source>
        <dbReference type="EMBL" id="MBR9972531.1"/>
    </source>
</evidence>
<evidence type="ECO:0000259" key="7">
    <source>
        <dbReference type="PROSITE" id="PS50192"/>
    </source>
</evidence>
<dbReference type="InterPro" id="IPR000727">
    <property type="entry name" value="T_SNARE_dom"/>
</dbReference>
<gene>
    <name evidence="9" type="ORF">KEC16_12475</name>
</gene>
<keyword evidence="2" id="KW-0472">Membrane</keyword>
<dbReference type="SMART" id="SM00283">
    <property type="entry name" value="MA"/>
    <property type="match status" value="1"/>
</dbReference>
<keyword evidence="2" id="KW-1003">Cell membrane</keyword>
<dbReference type="PROSITE" id="PS50111">
    <property type="entry name" value="CHEMOTAXIS_TRANSDUC_2"/>
    <property type="match status" value="1"/>
</dbReference>
<feature type="domain" description="HAMP" evidence="8">
    <location>
        <begin position="223"/>
        <end position="276"/>
    </location>
</feature>
<dbReference type="EMBL" id="JAGTUF010000011">
    <property type="protein sequence ID" value="MBR9972531.1"/>
    <property type="molecule type" value="Genomic_DNA"/>
</dbReference>
<comment type="caution">
    <text evidence="9">The sequence shown here is derived from an EMBL/GenBank/DDBJ whole genome shotgun (WGS) entry which is preliminary data.</text>
</comment>
<dbReference type="InterPro" id="IPR003660">
    <property type="entry name" value="HAMP_dom"/>
</dbReference>
<reference evidence="9 10" key="1">
    <citation type="submission" date="2021-04" db="EMBL/GenBank/DDBJ databases">
        <title>Magnetospirillum sulfuroxidans sp. nov., a facultative chemolithoautotrophic sulfur-oxidizing alphaproteobacterium isolated from freshwater sediment and proposals for Paramagetospirillum gen. nov., and Magnetospirillaceae fam. nov.</title>
        <authorList>
            <person name="Koziaeva V."/>
            <person name="Geelhoed J.S."/>
            <person name="Sorokin D.Y."/>
            <person name="Grouzdev D.S."/>
        </authorList>
    </citation>
    <scope>NUCLEOTIDE SEQUENCE [LARGE SCALE GENOMIC DNA]</scope>
    <source>
        <strain evidence="9 10">J10</strain>
    </source>
</reference>
<evidence type="ECO:0000259" key="6">
    <source>
        <dbReference type="PROSITE" id="PS50111"/>
    </source>
</evidence>
<evidence type="ECO:0000256" key="2">
    <source>
        <dbReference type="ARBA" id="ARBA00022519"/>
    </source>
</evidence>
<dbReference type="RefSeq" id="WP_211549371.1">
    <property type="nucleotide sequence ID" value="NZ_JAGTUF010000011.1"/>
</dbReference>
<feature type="domain" description="Methyl-accepting transducer" evidence="6">
    <location>
        <begin position="317"/>
        <end position="539"/>
    </location>
</feature>
<accession>A0ABS5IDN9</accession>
<dbReference type="CDD" id="cd06225">
    <property type="entry name" value="HAMP"/>
    <property type="match status" value="1"/>
</dbReference>
<organism evidence="9 10">
    <name type="scientific">Magnetospirillum sulfuroxidans</name>
    <dbReference type="NCBI Taxonomy" id="611300"/>
    <lineage>
        <taxon>Bacteria</taxon>
        <taxon>Pseudomonadati</taxon>
        <taxon>Pseudomonadota</taxon>
        <taxon>Alphaproteobacteria</taxon>
        <taxon>Rhodospirillales</taxon>
        <taxon>Rhodospirillaceae</taxon>
        <taxon>Magnetospirillum</taxon>
    </lineage>
</organism>